<reference evidence="1" key="1">
    <citation type="journal article" date="2019" name="bioRxiv">
        <title>The Genome of the Zebra Mussel, Dreissena polymorpha: A Resource for Invasive Species Research.</title>
        <authorList>
            <person name="McCartney M.A."/>
            <person name="Auch B."/>
            <person name="Kono T."/>
            <person name="Mallez S."/>
            <person name="Zhang Y."/>
            <person name="Obille A."/>
            <person name="Becker A."/>
            <person name="Abrahante J.E."/>
            <person name="Garbe J."/>
            <person name="Badalamenti J.P."/>
            <person name="Herman A."/>
            <person name="Mangelson H."/>
            <person name="Liachko I."/>
            <person name="Sullivan S."/>
            <person name="Sone E.D."/>
            <person name="Koren S."/>
            <person name="Silverstein K.A.T."/>
            <person name="Beckman K.B."/>
            <person name="Gohl D.M."/>
        </authorList>
    </citation>
    <scope>NUCLEOTIDE SEQUENCE</scope>
    <source>
        <strain evidence="1">Duluth1</strain>
        <tissue evidence="1">Whole animal</tissue>
    </source>
</reference>
<name>A0A9D4LUS1_DREPO</name>
<protein>
    <submittedName>
        <fullName evidence="1">Uncharacterized protein</fullName>
    </submittedName>
</protein>
<dbReference type="EMBL" id="JAIWYP010000002">
    <property type="protein sequence ID" value="KAH3863246.1"/>
    <property type="molecule type" value="Genomic_DNA"/>
</dbReference>
<accession>A0A9D4LUS1</accession>
<organism evidence="1 2">
    <name type="scientific">Dreissena polymorpha</name>
    <name type="common">Zebra mussel</name>
    <name type="synonym">Mytilus polymorpha</name>
    <dbReference type="NCBI Taxonomy" id="45954"/>
    <lineage>
        <taxon>Eukaryota</taxon>
        <taxon>Metazoa</taxon>
        <taxon>Spiralia</taxon>
        <taxon>Lophotrochozoa</taxon>
        <taxon>Mollusca</taxon>
        <taxon>Bivalvia</taxon>
        <taxon>Autobranchia</taxon>
        <taxon>Heteroconchia</taxon>
        <taxon>Euheterodonta</taxon>
        <taxon>Imparidentia</taxon>
        <taxon>Neoheterodontei</taxon>
        <taxon>Myida</taxon>
        <taxon>Dreissenoidea</taxon>
        <taxon>Dreissenidae</taxon>
        <taxon>Dreissena</taxon>
    </lineage>
</organism>
<gene>
    <name evidence="1" type="ORF">DPMN_026226</name>
</gene>
<dbReference type="Proteomes" id="UP000828390">
    <property type="component" value="Unassembled WGS sequence"/>
</dbReference>
<evidence type="ECO:0000313" key="1">
    <source>
        <dbReference type="EMBL" id="KAH3863246.1"/>
    </source>
</evidence>
<dbReference type="AlphaFoldDB" id="A0A9D4LUS1"/>
<comment type="caution">
    <text evidence="1">The sequence shown here is derived from an EMBL/GenBank/DDBJ whole genome shotgun (WGS) entry which is preliminary data.</text>
</comment>
<sequence>MIRQCVAVYNLSAVDINTTITLYNTTCNTSSYREIYIANKEGASTDFLYSGIELGMLL</sequence>
<evidence type="ECO:0000313" key="2">
    <source>
        <dbReference type="Proteomes" id="UP000828390"/>
    </source>
</evidence>
<keyword evidence="2" id="KW-1185">Reference proteome</keyword>
<proteinExistence type="predicted"/>
<reference evidence="1" key="2">
    <citation type="submission" date="2020-11" db="EMBL/GenBank/DDBJ databases">
        <authorList>
            <person name="McCartney M.A."/>
            <person name="Auch B."/>
            <person name="Kono T."/>
            <person name="Mallez S."/>
            <person name="Becker A."/>
            <person name="Gohl D.M."/>
            <person name="Silverstein K.A.T."/>
            <person name="Koren S."/>
            <person name="Bechman K.B."/>
            <person name="Herman A."/>
            <person name="Abrahante J.E."/>
            <person name="Garbe J."/>
        </authorList>
    </citation>
    <scope>NUCLEOTIDE SEQUENCE</scope>
    <source>
        <strain evidence="1">Duluth1</strain>
        <tissue evidence="1">Whole animal</tissue>
    </source>
</reference>